<keyword evidence="3" id="KW-1185">Reference proteome</keyword>
<reference evidence="1" key="1">
    <citation type="submission" date="2023-06" db="EMBL/GenBank/DDBJ databases">
        <authorList>
            <person name="Kurt Z."/>
        </authorList>
    </citation>
    <scope>NUCLEOTIDE SEQUENCE</scope>
</reference>
<reference evidence="2 3" key="2">
    <citation type="submission" date="2024-07" db="EMBL/GenBank/DDBJ databases">
        <authorList>
            <person name="Akdeniz Z."/>
        </authorList>
    </citation>
    <scope>NUCLEOTIDE SEQUENCE [LARGE SCALE GENOMIC DNA]</scope>
</reference>
<proteinExistence type="predicted"/>
<evidence type="ECO:0000313" key="1">
    <source>
        <dbReference type="EMBL" id="CAI9918851.1"/>
    </source>
</evidence>
<accession>A0AA86TJ56</accession>
<organism evidence="1">
    <name type="scientific">Hexamita inflata</name>
    <dbReference type="NCBI Taxonomy" id="28002"/>
    <lineage>
        <taxon>Eukaryota</taxon>
        <taxon>Metamonada</taxon>
        <taxon>Diplomonadida</taxon>
        <taxon>Hexamitidae</taxon>
        <taxon>Hexamitinae</taxon>
        <taxon>Hexamita</taxon>
    </lineage>
</organism>
<evidence type="ECO:0000313" key="2">
    <source>
        <dbReference type="EMBL" id="CAL6113330.1"/>
    </source>
</evidence>
<name>A0AA86TJ56_9EUKA</name>
<dbReference type="EMBL" id="CATOUU010000168">
    <property type="protein sequence ID" value="CAI9918851.1"/>
    <property type="molecule type" value="Genomic_DNA"/>
</dbReference>
<comment type="caution">
    <text evidence="1">The sequence shown here is derived from an EMBL/GenBank/DDBJ whole genome shotgun (WGS) entry which is preliminary data.</text>
</comment>
<gene>
    <name evidence="1" type="ORF">HINF_LOCUS6496</name>
    <name evidence="2" type="ORF">HINF_LOCUS77457</name>
</gene>
<dbReference type="Proteomes" id="UP001642409">
    <property type="component" value="Unassembled WGS sequence"/>
</dbReference>
<protein>
    <submittedName>
        <fullName evidence="2">Hypothetical_protein</fullName>
    </submittedName>
</protein>
<dbReference type="EMBL" id="CAXDID020000762">
    <property type="protein sequence ID" value="CAL6113330.1"/>
    <property type="molecule type" value="Genomic_DNA"/>
</dbReference>
<sequence length="185" mass="20955">MPKNRVHHCYSDSVAGLGRNEHGSTLKSVLNRVNISLIYLVQQNQYPPATIRRMIRLFHLHIVLGCFGLELLRGIHFSYDLEFIQGQCQIHSHSKYLVKLHILAVDGAVQERPLASPASYFADRACRNNWTHVQIRAGGLLLFVVLHSVVVDDVVVEAFDLTERSRFGNAGRTSRELFVVNLVQL</sequence>
<dbReference type="AlphaFoldDB" id="A0AA86TJ56"/>
<evidence type="ECO:0000313" key="3">
    <source>
        <dbReference type="Proteomes" id="UP001642409"/>
    </source>
</evidence>